<proteinExistence type="predicted"/>
<evidence type="ECO:0000313" key="3">
    <source>
        <dbReference type="Proteomes" id="UP001150238"/>
    </source>
</evidence>
<accession>A0A9W9AR38</accession>
<dbReference type="EMBL" id="JANVFS010000010">
    <property type="protein sequence ID" value="KAJ4486600.1"/>
    <property type="molecule type" value="Genomic_DNA"/>
</dbReference>
<evidence type="ECO:0000256" key="1">
    <source>
        <dbReference type="SAM" id="MobiDB-lite"/>
    </source>
</evidence>
<dbReference type="Proteomes" id="UP001150238">
    <property type="component" value="Unassembled WGS sequence"/>
</dbReference>
<feature type="region of interest" description="Disordered" evidence="1">
    <location>
        <begin position="57"/>
        <end position="76"/>
    </location>
</feature>
<comment type="caution">
    <text evidence="2">The sequence shown here is derived from an EMBL/GenBank/DDBJ whole genome shotgun (WGS) entry which is preliminary data.</text>
</comment>
<evidence type="ECO:0000313" key="2">
    <source>
        <dbReference type="EMBL" id="KAJ4486600.1"/>
    </source>
</evidence>
<reference evidence="2" key="1">
    <citation type="submission" date="2022-08" db="EMBL/GenBank/DDBJ databases">
        <authorList>
            <consortium name="DOE Joint Genome Institute"/>
            <person name="Min B."/>
            <person name="Riley R."/>
            <person name="Sierra-Patev S."/>
            <person name="Naranjo-Ortiz M."/>
            <person name="Looney B."/>
            <person name="Konkel Z."/>
            <person name="Slot J.C."/>
            <person name="Sakamoto Y."/>
            <person name="Steenwyk J.L."/>
            <person name="Rokas A."/>
            <person name="Carro J."/>
            <person name="Camarero S."/>
            <person name="Ferreira P."/>
            <person name="Molpeceres G."/>
            <person name="Ruiz-Duenas F.J."/>
            <person name="Serrano A."/>
            <person name="Henrissat B."/>
            <person name="Drula E."/>
            <person name="Hughes K.W."/>
            <person name="Mata J.L."/>
            <person name="Ishikawa N.K."/>
            <person name="Vargas-Isla R."/>
            <person name="Ushijima S."/>
            <person name="Smith C.A."/>
            <person name="Ahrendt S."/>
            <person name="Andreopoulos W."/>
            <person name="He G."/>
            <person name="Labutti K."/>
            <person name="Lipzen A."/>
            <person name="Ng V."/>
            <person name="Sandor L."/>
            <person name="Barry K."/>
            <person name="Martinez A.T."/>
            <person name="Xiao Y."/>
            <person name="Gibbons J.G."/>
            <person name="Terashima K."/>
            <person name="Hibbett D.S."/>
            <person name="Grigoriev I.V."/>
        </authorList>
    </citation>
    <scope>NUCLEOTIDE SEQUENCE</scope>
    <source>
        <strain evidence="2">Sp2 HRB7682 ss15</strain>
    </source>
</reference>
<protein>
    <submittedName>
        <fullName evidence="2">Uncharacterized protein</fullName>
    </submittedName>
</protein>
<reference evidence="2" key="2">
    <citation type="journal article" date="2023" name="Proc. Natl. Acad. Sci. U.S.A.">
        <title>A global phylogenomic analysis of the shiitake genus Lentinula.</title>
        <authorList>
            <person name="Sierra-Patev S."/>
            <person name="Min B."/>
            <person name="Naranjo-Ortiz M."/>
            <person name="Looney B."/>
            <person name="Konkel Z."/>
            <person name="Slot J.C."/>
            <person name="Sakamoto Y."/>
            <person name="Steenwyk J.L."/>
            <person name="Rokas A."/>
            <person name="Carro J."/>
            <person name="Camarero S."/>
            <person name="Ferreira P."/>
            <person name="Molpeceres G."/>
            <person name="Ruiz-Duenas F.J."/>
            <person name="Serrano A."/>
            <person name="Henrissat B."/>
            <person name="Drula E."/>
            <person name="Hughes K.W."/>
            <person name="Mata J.L."/>
            <person name="Ishikawa N.K."/>
            <person name="Vargas-Isla R."/>
            <person name="Ushijima S."/>
            <person name="Smith C.A."/>
            <person name="Donoghue J."/>
            <person name="Ahrendt S."/>
            <person name="Andreopoulos W."/>
            <person name="He G."/>
            <person name="LaButti K."/>
            <person name="Lipzen A."/>
            <person name="Ng V."/>
            <person name="Riley R."/>
            <person name="Sandor L."/>
            <person name="Barry K."/>
            <person name="Martinez A.T."/>
            <person name="Xiao Y."/>
            <person name="Gibbons J.G."/>
            <person name="Terashima K."/>
            <person name="Grigoriev I.V."/>
            <person name="Hibbett D."/>
        </authorList>
    </citation>
    <scope>NUCLEOTIDE SEQUENCE</scope>
    <source>
        <strain evidence="2">Sp2 HRB7682 ss15</strain>
    </source>
</reference>
<organism evidence="2 3">
    <name type="scientific">Lentinula lateritia</name>
    <dbReference type="NCBI Taxonomy" id="40482"/>
    <lineage>
        <taxon>Eukaryota</taxon>
        <taxon>Fungi</taxon>
        <taxon>Dikarya</taxon>
        <taxon>Basidiomycota</taxon>
        <taxon>Agaricomycotina</taxon>
        <taxon>Agaricomycetes</taxon>
        <taxon>Agaricomycetidae</taxon>
        <taxon>Agaricales</taxon>
        <taxon>Marasmiineae</taxon>
        <taxon>Omphalotaceae</taxon>
        <taxon>Lentinula</taxon>
    </lineage>
</organism>
<gene>
    <name evidence="2" type="ORF">C8J55DRAFT_558594</name>
</gene>
<sequence length="229" mass="25123">MPDLPTDDSDSDYVLNSHSSLQLDPQEFTFDCGSSNGHGCYQDDEYEGGFVSVDHPNFTEEDGPMESTFDKGVQGTRMTHSDPDYLSVYADVGPVVTVNSFSNGSTISLRQPNYSRDCSQEQLDRSQDVPDGICSPHDDCLPVVGEDTELAADLLQADNYPSCENQEAGHSGYTYPFGPCSNMDTITSSFDPFTEKLAASERFMSCLAPNRITHKLPNLLLWTTISPTS</sequence>
<name>A0A9W9AR38_9AGAR</name>
<dbReference type="AlphaFoldDB" id="A0A9W9AR38"/>